<keyword evidence="3" id="KW-1185">Reference proteome</keyword>
<proteinExistence type="predicted"/>
<reference evidence="2" key="1">
    <citation type="submission" date="2020-03" db="EMBL/GenBank/DDBJ databases">
        <authorList>
            <person name="Weist P."/>
        </authorList>
    </citation>
    <scope>NUCLEOTIDE SEQUENCE</scope>
</reference>
<evidence type="ECO:0000313" key="2">
    <source>
        <dbReference type="EMBL" id="CAB1441124.1"/>
    </source>
</evidence>
<dbReference type="AlphaFoldDB" id="A0A9N7YQZ0"/>
<evidence type="ECO:0000313" key="3">
    <source>
        <dbReference type="Proteomes" id="UP001153269"/>
    </source>
</evidence>
<name>A0A9N7YQZ0_PLEPL</name>
<dbReference type="Proteomes" id="UP001153269">
    <property type="component" value="Unassembled WGS sequence"/>
</dbReference>
<dbReference type="EMBL" id="CADEAL010002569">
    <property type="protein sequence ID" value="CAB1441124.1"/>
    <property type="molecule type" value="Genomic_DNA"/>
</dbReference>
<sequence>MRRNNSGVTLNETGVFKRKSGDESSMGPSRGFFALQPSEDSRRYRGGGVSGRDWKGQQKGPVLTASVWRCPARVLHIPLPAPQVWLRSGQSPTDVPDNPSICDGEGASSPAYGRADSYCRDKEVCV</sequence>
<feature type="region of interest" description="Disordered" evidence="1">
    <location>
        <begin position="88"/>
        <end position="115"/>
    </location>
</feature>
<feature type="region of interest" description="Disordered" evidence="1">
    <location>
        <begin position="1"/>
        <end position="58"/>
    </location>
</feature>
<feature type="compositionally biased region" description="Polar residues" evidence="1">
    <location>
        <begin position="1"/>
        <end position="12"/>
    </location>
</feature>
<evidence type="ECO:0000256" key="1">
    <source>
        <dbReference type="SAM" id="MobiDB-lite"/>
    </source>
</evidence>
<protein>
    <submittedName>
        <fullName evidence="2">Uncharacterized protein</fullName>
    </submittedName>
</protein>
<organism evidence="2 3">
    <name type="scientific">Pleuronectes platessa</name>
    <name type="common">European plaice</name>
    <dbReference type="NCBI Taxonomy" id="8262"/>
    <lineage>
        <taxon>Eukaryota</taxon>
        <taxon>Metazoa</taxon>
        <taxon>Chordata</taxon>
        <taxon>Craniata</taxon>
        <taxon>Vertebrata</taxon>
        <taxon>Euteleostomi</taxon>
        <taxon>Actinopterygii</taxon>
        <taxon>Neopterygii</taxon>
        <taxon>Teleostei</taxon>
        <taxon>Neoteleostei</taxon>
        <taxon>Acanthomorphata</taxon>
        <taxon>Carangaria</taxon>
        <taxon>Pleuronectiformes</taxon>
        <taxon>Pleuronectoidei</taxon>
        <taxon>Pleuronectidae</taxon>
        <taxon>Pleuronectes</taxon>
    </lineage>
</organism>
<accession>A0A9N7YQZ0</accession>
<gene>
    <name evidence="2" type="ORF">PLEPLA_LOCUS28909</name>
</gene>
<comment type="caution">
    <text evidence="2">The sequence shown here is derived from an EMBL/GenBank/DDBJ whole genome shotgun (WGS) entry which is preliminary data.</text>
</comment>